<evidence type="ECO:0000313" key="3">
    <source>
        <dbReference type="Proteomes" id="UP001601059"/>
    </source>
</evidence>
<dbReference type="InterPro" id="IPR019649">
    <property type="entry name" value="DUF2512"/>
</dbReference>
<evidence type="ECO:0000256" key="1">
    <source>
        <dbReference type="SAM" id="Phobius"/>
    </source>
</evidence>
<name>A0ABW6K9U9_9BACI</name>
<dbReference type="Proteomes" id="UP001601059">
    <property type="component" value="Unassembled WGS sequence"/>
</dbReference>
<dbReference type="EMBL" id="JBIACK010000002">
    <property type="protein sequence ID" value="MFE8700509.1"/>
    <property type="molecule type" value="Genomic_DNA"/>
</dbReference>
<sequence>MKHLLALSIKYIFVGIILTSFLWVFNIPIGSILMFALVVSVAAYFLGDLIIYPRFGNLVATAADFGLYTIAFWFIIYSFTANTANSVIASVTTAFVISLVEALFHSLFIARFFKRAETAEKDLAVQPAVSKPRFSPVRYMTEFADEVDINLVAKRAKKK</sequence>
<accession>A0ABW6K9U9</accession>
<organism evidence="2 3">
    <name type="scientific">Cytobacillus spartinae</name>
    <dbReference type="NCBI Taxonomy" id="3299023"/>
    <lineage>
        <taxon>Bacteria</taxon>
        <taxon>Bacillati</taxon>
        <taxon>Bacillota</taxon>
        <taxon>Bacilli</taxon>
        <taxon>Bacillales</taxon>
        <taxon>Bacillaceae</taxon>
        <taxon>Cytobacillus</taxon>
    </lineage>
</organism>
<keyword evidence="1" id="KW-1133">Transmembrane helix</keyword>
<reference evidence="2 3" key="1">
    <citation type="submission" date="2024-08" db="EMBL/GenBank/DDBJ databases">
        <title>Two novel Cytobacillus novel species.</title>
        <authorList>
            <person name="Liu G."/>
        </authorList>
    </citation>
    <scope>NUCLEOTIDE SEQUENCE [LARGE SCALE GENOMIC DNA]</scope>
    <source>
        <strain evidence="2 3">FJAT-54145</strain>
    </source>
</reference>
<feature type="transmembrane region" description="Helical" evidence="1">
    <location>
        <begin position="31"/>
        <end position="51"/>
    </location>
</feature>
<feature type="transmembrane region" description="Helical" evidence="1">
    <location>
        <begin position="86"/>
        <end position="113"/>
    </location>
</feature>
<protein>
    <submittedName>
        <fullName evidence="2">DUF2512 family protein</fullName>
    </submittedName>
</protein>
<feature type="transmembrane region" description="Helical" evidence="1">
    <location>
        <begin position="58"/>
        <end position="80"/>
    </location>
</feature>
<evidence type="ECO:0000313" key="2">
    <source>
        <dbReference type="EMBL" id="MFE8700509.1"/>
    </source>
</evidence>
<feature type="transmembrane region" description="Helical" evidence="1">
    <location>
        <begin position="7"/>
        <end position="25"/>
    </location>
</feature>
<keyword evidence="1" id="KW-0812">Transmembrane</keyword>
<comment type="caution">
    <text evidence="2">The sequence shown here is derived from an EMBL/GenBank/DDBJ whole genome shotgun (WGS) entry which is preliminary data.</text>
</comment>
<keyword evidence="3" id="KW-1185">Reference proteome</keyword>
<gene>
    <name evidence="2" type="ORF">ACFYKX_07790</name>
</gene>
<keyword evidence="1" id="KW-0472">Membrane</keyword>
<dbReference type="RefSeq" id="WP_389359743.1">
    <property type="nucleotide sequence ID" value="NZ_JBIACK010000002.1"/>
</dbReference>
<proteinExistence type="predicted"/>
<dbReference type="Pfam" id="PF10710">
    <property type="entry name" value="DUF2512"/>
    <property type="match status" value="1"/>
</dbReference>